<keyword evidence="2 6" id="KW-0812">Transmembrane</keyword>
<evidence type="ECO:0000313" key="8">
    <source>
        <dbReference type="Proteomes" id="UP000239736"/>
    </source>
</evidence>
<evidence type="ECO:0000256" key="4">
    <source>
        <dbReference type="ARBA" id="ARBA00023136"/>
    </source>
</evidence>
<name>A0A2S5JKP6_9RHOB</name>
<keyword evidence="5" id="KW-0479">Metal-binding</keyword>
<evidence type="ECO:0000256" key="3">
    <source>
        <dbReference type="ARBA" id="ARBA00022989"/>
    </source>
</evidence>
<evidence type="ECO:0000313" key="7">
    <source>
        <dbReference type="EMBL" id="PPB82127.1"/>
    </source>
</evidence>
<dbReference type="GO" id="GO:0046872">
    <property type="term" value="F:metal ion binding"/>
    <property type="evidence" value="ECO:0007669"/>
    <property type="project" value="UniProtKB-KW"/>
</dbReference>
<keyword evidence="3 6" id="KW-1133">Transmembrane helix</keyword>
<keyword evidence="4 6" id="KW-0472">Membrane</keyword>
<protein>
    <submittedName>
        <fullName evidence="7">Hemolysin III</fullName>
    </submittedName>
</protein>
<dbReference type="OrthoDB" id="9813689at2"/>
<feature type="binding site" evidence="5">
    <location>
        <position position="194"/>
    </location>
    <ligand>
        <name>Zn(2+)</name>
        <dbReference type="ChEBI" id="CHEBI:29105"/>
    </ligand>
</feature>
<dbReference type="InterPro" id="IPR004254">
    <property type="entry name" value="AdipoR/HlyIII-related"/>
</dbReference>
<dbReference type="Proteomes" id="UP000239736">
    <property type="component" value="Unassembled WGS sequence"/>
</dbReference>
<organism evidence="7 8">
    <name type="scientific">Albidovulum inexpectatum</name>
    <dbReference type="NCBI Taxonomy" id="196587"/>
    <lineage>
        <taxon>Bacteria</taxon>
        <taxon>Pseudomonadati</taxon>
        <taxon>Pseudomonadota</taxon>
        <taxon>Alphaproteobacteria</taxon>
        <taxon>Rhodobacterales</taxon>
        <taxon>Paracoccaceae</taxon>
        <taxon>Albidovulum</taxon>
    </lineage>
</organism>
<evidence type="ECO:0000256" key="6">
    <source>
        <dbReference type="SAM" id="Phobius"/>
    </source>
</evidence>
<evidence type="ECO:0000256" key="2">
    <source>
        <dbReference type="ARBA" id="ARBA00022692"/>
    </source>
</evidence>
<dbReference type="EMBL" id="PRDS01000001">
    <property type="protein sequence ID" value="PPB82127.1"/>
    <property type="molecule type" value="Genomic_DNA"/>
</dbReference>
<reference evidence="7 8" key="1">
    <citation type="submission" date="2018-01" db="EMBL/GenBank/DDBJ databases">
        <title>Genomic Encyclopedia of Archaeal and Bacterial Type Strains, Phase II (KMG-II): from individual species to whole genera.</title>
        <authorList>
            <person name="Goeker M."/>
        </authorList>
    </citation>
    <scope>NUCLEOTIDE SEQUENCE [LARGE SCALE GENOMIC DNA]</scope>
    <source>
        <strain evidence="7 8">DSM 12048</strain>
    </source>
</reference>
<keyword evidence="8" id="KW-1185">Reference proteome</keyword>
<dbReference type="RefSeq" id="WP_104068718.1">
    <property type="nucleotide sequence ID" value="NZ_PRDS01000001.1"/>
</dbReference>
<feature type="transmembrane region" description="Helical" evidence="6">
    <location>
        <begin position="190"/>
        <end position="213"/>
    </location>
</feature>
<comment type="caution">
    <text evidence="7">The sequence shown here is derived from an EMBL/GenBank/DDBJ whole genome shotgun (WGS) entry which is preliminary data.</text>
</comment>
<feature type="transmembrane region" description="Helical" evidence="6">
    <location>
        <begin position="162"/>
        <end position="183"/>
    </location>
</feature>
<feature type="transmembrane region" description="Helical" evidence="6">
    <location>
        <begin position="135"/>
        <end position="156"/>
    </location>
</feature>
<evidence type="ECO:0000256" key="5">
    <source>
        <dbReference type="PIRSR" id="PIRSR604254-1"/>
    </source>
</evidence>
<sequence length="216" mass="23068">MNILSRRIEYSRAELLADKIVHISGVTLAAIAVPALIATAIVLRGDFGAVLGVTVYALCLLAMLGFSALYNTCLHPGWTWLLKRLDHSAIYLKIAGTYTPFLVLSGQGMGLLAALWCAAMAGVALKILSPDRFRVLAILLYLAMGWAGLAAGGTFMDALTPPVLTLVVVGGCIYTFGVLFYLAEGLPFHYAIWHVLVLAASLVFYAAVTVHLVQTA</sequence>
<dbReference type="AlphaFoldDB" id="A0A2S5JKP6"/>
<dbReference type="PANTHER" id="PTHR20855:SF3">
    <property type="entry name" value="LD03007P"/>
    <property type="match status" value="1"/>
</dbReference>
<accession>A0A2S5JKP6</accession>
<dbReference type="GO" id="GO:0016020">
    <property type="term" value="C:membrane"/>
    <property type="evidence" value="ECO:0007669"/>
    <property type="project" value="UniProtKB-SubCell"/>
</dbReference>
<comment type="subcellular location">
    <subcellularLocation>
        <location evidence="1">Membrane</location>
        <topology evidence="1">Multi-pass membrane protein</topology>
    </subcellularLocation>
</comment>
<feature type="transmembrane region" description="Helical" evidence="6">
    <location>
        <begin position="20"/>
        <end position="43"/>
    </location>
</feature>
<proteinExistence type="predicted"/>
<feature type="transmembrane region" description="Helical" evidence="6">
    <location>
        <begin position="108"/>
        <end position="128"/>
    </location>
</feature>
<dbReference type="Pfam" id="PF03006">
    <property type="entry name" value="HlyIII"/>
    <property type="match status" value="1"/>
</dbReference>
<gene>
    <name evidence="7" type="ORF">LV82_00049</name>
</gene>
<evidence type="ECO:0000256" key="1">
    <source>
        <dbReference type="ARBA" id="ARBA00004141"/>
    </source>
</evidence>
<dbReference type="PANTHER" id="PTHR20855">
    <property type="entry name" value="ADIPOR/PROGESTIN RECEPTOR-RELATED"/>
    <property type="match status" value="1"/>
</dbReference>
<feature type="transmembrane region" description="Helical" evidence="6">
    <location>
        <begin position="50"/>
        <end position="70"/>
    </location>
</feature>
<keyword evidence="5" id="KW-0862">Zinc</keyword>